<feature type="region of interest" description="Disordered" evidence="1">
    <location>
        <begin position="307"/>
        <end position="326"/>
    </location>
</feature>
<accession>A0AAW1UCJ5</accession>
<name>A0AAW1UCJ5_9CUCU</name>
<evidence type="ECO:0000313" key="3">
    <source>
        <dbReference type="Proteomes" id="UP001431783"/>
    </source>
</evidence>
<protein>
    <submittedName>
        <fullName evidence="2">Uncharacterized protein</fullName>
    </submittedName>
</protein>
<organism evidence="2 3">
    <name type="scientific">Henosepilachna vigintioctopunctata</name>
    <dbReference type="NCBI Taxonomy" id="420089"/>
    <lineage>
        <taxon>Eukaryota</taxon>
        <taxon>Metazoa</taxon>
        <taxon>Ecdysozoa</taxon>
        <taxon>Arthropoda</taxon>
        <taxon>Hexapoda</taxon>
        <taxon>Insecta</taxon>
        <taxon>Pterygota</taxon>
        <taxon>Neoptera</taxon>
        <taxon>Endopterygota</taxon>
        <taxon>Coleoptera</taxon>
        <taxon>Polyphaga</taxon>
        <taxon>Cucujiformia</taxon>
        <taxon>Coccinelloidea</taxon>
        <taxon>Coccinellidae</taxon>
        <taxon>Epilachninae</taxon>
        <taxon>Epilachnini</taxon>
        <taxon>Henosepilachna</taxon>
    </lineage>
</organism>
<proteinExistence type="predicted"/>
<dbReference type="AlphaFoldDB" id="A0AAW1UCJ5"/>
<reference evidence="2 3" key="1">
    <citation type="submission" date="2023-03" db="EMBL/GenBank/DDBJ databases">
        <title>Genome insight into feeding habits of ladybird beetles.</title>
        <authorList>
            <person name="Li H.-S."/>
            <person name="Huang Y.-H."/>
            <person name="Pang H."/>
        </authorList>
    </citation>
    <scope>NUCLEOTIDE SEQUENCE [LARGE SCALE GENOMIC DNA]</scope>
    <source>
        <strain evidence="2">SYSU_2023b</strain>
        <tissue evidence="2">Whole body</tissue>
    </source>
</reference>
<evidence type="ECO:0000256" key="1">
    <source>
        <dbReference type="SAM" id="MobiDB-lite"/>
    </source>
</evidence>
<dbReference type="EMBL" id="JARQZJ010000046">
    <property type="protein sequence ID" value="KAK9878334.1"/>
    <property type="molecule type" value="Genomic_DNA"/>
</dbReference>
<gene>
    <name evidence="2" type="ORF">WA026_021349</name>
</gene>
<sequence length="326" mass="37652">MSGDNSENTLQKILNEVTASKNGLKTYIVTSEAKLLLKESLTKKNIIIFGLEKPFEVTPAFICEEIRRLLQVELKESDISDLYQLGKKNNCPIKVEFISYLKKKENIQKGIYIRDETELLSKQKEYTLAQLESSEGTTLRDTPHLAKKEINAWNEDSSSEEEISDSKCDLNIDPLNQQHITCEYKNHMHTFGFKSIINDITRPSSKTCLDHFYVEGWNTLNDDLDGYISHCMITYYYPIMPTANNPYDTQSRKYLGQEMQKKRTENGDKIVNPQRIVDIFNEYYSNLGQNYTEKISIPENFKDVNDSQNDSIFLKPTATEEAEKDS</sequence>
<comment type="caution">
    <text evidence="2">The sequence shown here is derived from an EMBL/GenBank/DDBJ whole genome shotgun (WGS) entry which is preliminary data.</text>
</comment>
<evidence type="ECO:0000313" key="2">
    <source>
        <dbReference type="EMBL" id="KAK9878334.1"/>
    </source>
</evidence>
<keyword evidence="3" id="KW-1185">Reference proteome</keyword>
<dbReference type="Proteomes" id="UP001431783">
    <property type="component" value="Unassembled WGS sequence"/>
</dbReference>